<keyword evidence="2" id="KW-1185">Reference proteome</keyword>
<proteinExistence type="predicted"/>
<organism evidence="1 2">
    <name type="scientific">Edaphobacter dinghuensis</name>
    <dbReference type="NCBI Taxonomy" id="1560005"/>
    <lineage>
        <taxon>Bacteria</taxon>
        <taxon>Pseudomonadati</taxon>
        <taxon>Acidobacteriota</taxon>
        <taxon>Terriglobia</taxon>
        <taxon>Terriglobales</taxon>
        <taxon>Acidobacteriaceae</taxon>
        <taxon>Edaphobacter</taxon>
    </lineage>
</organism>
<evidence type="ECO:0000313" key="2">
    <source>
        <dbReference type="Proteomes" id="UP000647241"/>
    </source>
</evidence>
<reference evidence="1" key="1">
    <citation type="journal article" date="2014" name="Int. J. Syst. Evol. Microbiol.">
        <title>Complete genome sequence of Corynebacterium casei LMG S-19264T (=DSM 44701T), isolated from a smear-ripened cheese.</title>
        <authorList>
            <consortium name="US DOE Joint Genome Institute (JGI-PGF)"/>
            <person name="Walter F."/>
            <person name="Albersmeier A."/>
            <person name="Kalinowski J."/>
            <person name="Ruckert C."/>
        </authorList>
    </citation>
    <scope>NUCLEOTIDE SEQUENCE</scope>
    <source>
        <strain evidence="1">CGMCC 1.12997</strain>
    </source>
</reference>
<dbReference type="AlphaFoldDB" id="A0A917HBD4"/>
<dbReference type="EMBL" id="BMGT01000002">
    <property type="protein sequence ID" value="GGG73864.1"/>
    <property type="molecule type" value="Genomic_DNA"/>
</dbReference>
<dbReference type="Proteomes" id="UP000647241">
    <property type="component" value="Unassembled WGS sequence"/>
</dbReference>
<evidence type="ECO:0000313" key="1">
    <source>
        <dbReference type="EMBL" id="GGG73864.1"/>
    </source>
</evidence>
<gene>
    <name evidence="1" type="ORF">GCM10011585_15550</name>
</gene>
<sequence length="65" mass="6658">MSFGIGGDTTFAPDNLAAAAGVAAQADAKAVTLCNPASAIKLDNIHLRKQNTFPIAHLSNHAVDL</sequence>
<accession>A0A917HBD4</accession>
<comment type="caution">
    <text evidence="1">The sequence shown here is derived from an EMBL/GenBank/DDBJ whole genome shotgun (WGS) entry which is preliminary data.</text>
</comment>
<name>A0A917HBD4_9BACT</name>
<reference evidence="1" key="2">
    <citation type="submission" date="2020-09" db="EMBL/GenBank/DDBJ databases">
        <authorList>
            <person name="Sun Q."/>
            <person name="Zhou Y."/>
        </authorList>
    </citation>
    <scope>NUCLEOTIDE SEQUENCE</scope>
    <source>
        <strain evidence="1">CGMCC 1.12997</strain>
    </source>
</reference>
<protein>
    <submittedName>
        <fullName evidence="1">Uncharacterized protein</fullName>
    </submittedName>
</protein>